<sequence length="410" mass="45974">MRRKSDKDRASSKDRSLSKDKHAKDRPQTPLLQKQIKLGMIMESPPVLFIGSPTQSTGALISGRLQLTPLVSESIIETMIMSLECVTTTKRPVQDRCRECLTNVSDLYEWKFLTKPKVLNQLDGVQEMPFSHMIPGHLPVTTHGHIGSLDYYLHVRARTSDGQEVEFRRDLIIQRALVPGPDKHSIRIFPPTSLQLQVTLPSIVHPLGEFPVECKMTGIVSKKDDTQIRWRLRKLTWRIEEVESMISPACPKHAGKVGGQGKGVQHEQTREVGWEELKQGWKTDFTEGAVEGEFKAFVDAAMKPNCGMDSPNGLKVSHNLIIELVIAEEWSSLRKPGNPTPTGAARVLRTQFALNVTARAGMGLAWDDEMPPSYEDVPDSPPHYKNEHTTIQTYEGDDLHLDVDHLTLGS</sequence>
<dbReference type="Pfam" id="PF13002">
    <property type="entry name" value="LDB19"/>
    <property type="match status" value="1"/>
</dbReference>
<evidence type="ECO:0000313" key="4">
    <source>
        <dbReference type="Proteomes" id="UP000799767"/>
    </source>
</evidence>
<accession>A0A6A6Q1C7</accession>
<name>A0A6A6Q1C7_9PEZI</name>
<dbReference type="InterPro" id="IPR024391">
    <property type="entry name" value="LDB19_N"/>
</dbReference>
<proteinExistence type="predicted"/>
<evidence type="ECO:0000259" key="2">
    <source>
        <dbReference type="Pfam" id="PF13002"/>
    </source>
</evidence>
<dbReference type="AlphaFoldDB" id="A0A6A6Q1C7"/>
<dbReference type="EMBL" id="MU001632">
    <property type="protein sequence ID" value="KAF2486092.1"/>
    <property type="molecule type" value="Genomic_DNA"/>
</dbReference>
<keyword evidence="4" id="KW-1185">Reference proteome</keyword>
<dbReference type="GeneID" id="54476879"/>
<organism evidence="3 4">
    <name type="scientific">Neohortaea acidophila</name>
    <dbReference type="NCBI Taxonomy" id="245834"/>
    <lineage>
        <taxon>Eukaryota</taxon>
        <taxon>Fungi</taxon>
        <taxon>Dikarya</taxon>
        <taxon>Ascomycota</taxon>
        <taxon>Pezizomycotina</taxon>
        <taxon>Dothideomycetes</taxon>
        <taxon>Dothideomycetidae</taxon>
        <taxon>Mycosphaerellales</taxon>
        <taxon>Teratosphaeriaceae</taxon>
        <taxon>Neohortaea</taxon>
    </lineage>
</organism>
<feature type="region of interest" description="Disordered" evidence="1">
    <location>
        <begin position="1"/>
        <end position="30"/>
    </location>
</feature>
<feature type="compositionally biased region" description="Basic and acidic residues" evidence="1">
    <location>
        <begin position="1"/>
        <end position="27"/>
    </location>
</feature>
<protein>
    <recommendedName>
        <fullName evidence="2">LDB19 N-terminal domain-containing protein</fullName>
    </recommendedName>
</protein>
<evidence type="ECO:0000313" key="3">
    <source>
        <dbReference type="EMBL" id="KAF2486092.1"/>
    </source>
</evidence>
<gene>
    <name evidence="3" type="ORF">BDY17DRAFT_315057</name>
</gene>
<reference evidence="3" key="1">
    <citation type="journal article" date="2020" name="Stud. Mycol.">
        <title>101 Dothideomycetes genomes: a test case for predicting lifestyles and emergence of pathogens.</title>
        <authorList>
            <person name="Haridas S."/>
            <person name="Albert R."/>
            <person name="Binder M."/>
            <person name="Bloem J."/>
            <person name="Labutti K."/>
            <person name="Salamov A."/>
            <person name="Andreopoulos B."/>
            <person name="Baker S."/>
            <person name="Barry K."/>
            <person name="Bills G."/>
            <person name="Bluhm B."/>
            <person name="Cannon C."/>
            <person name="Castanera R."/>
            <person name="Culley D."/>
            <person name="Daum C."/>
            <person name="Ezra D."/>
            <person name="Gonzalez J."/>
            <person name="Henrissat B."/>
            <person name="Kuo A."/>
            <person name="Liang C."/>
            <person name="Lipzen A."/>
            <person name="Lutzoni F."/>
            <person name="Magnuson J."/>
            <person name="Mondo S."/>
            <person name="Nolan M."/>
            <person name="Ohm R."/>
            <person name="Pangilinan J."/>
            <person name="Park H.-J."/>
            <person name="Ramirez L."/>
            <person name="Alfaro M."/>
            <person name="Sun H."/>
            <person name="Tritt A."/>
            <person name="Yoshinaga Y."/>
            <person name="Zwiers L.-H."/>
            <person name="Turgeon B."/>
            <person name="Goodwin S."/>
            <person name="Spatafora J."/>
            <person name="Crous P."/>
            <person name="Grigoriev I."/>
        </authorList>
    </citation>
    <scope>NUCLEOTIDE SEQUENCE</scope>
    <source>
        <strain evidence="3">CBS 113389</strain>
    </source>
</reference>
<feature type="domain" description="LDB19 N-terminal" evidence="2">
    <location>
        <begin position="85"/>
        <end position="256"/>
    </location>
</feature>
<dbReference type="Proteomes" id="UP000799767">
    <property type="component" value="Unassembled WGS sequence"/>
</dbReference>
<evidence type="ECO:0000256" key="1">
    <source>
        <dbReference type="SAM" id="MobiDB-lite"/>
    </source>
</evidence>
<dbReference type="RefSeq" id="XP_033592661.1">
    <property type="nucleotide sequence ID" value="XM_033735877.1"/>
</dbReference>
<dbReference type="OrthoDB" id="3832628at2759"/>